<name>A0A645G814_9ZZZZ</name>
<dbReference type="EMBL" id="VSSQ01070292">
    <property type="protein sequence ID" value="MPN22130.1"/>
    <property type="molecule type" value="Genomic_DNA"/>
</dbReference>
<reference evidence="1" key="1">
    <citation type="submission" date="2019-08" db="EMBL/GenBank/DDBJ databases">
        <authorList>
            <person name="Kucharzyk K."/>
            <person name="Murdoch R.W."/>
            <person name="Higgins S."/>
            <person name="Loffler F."/>
        </authorList>
    </citation>
    <scope>NUCLEOTIDE SEQUENCE</scope>
</reference>
<gene>
    <name evidence="1" type="ORF">SDC9_169513</name>
</gene>
<comment type="caution">
    <text evidence="1">The sequence shown here is derived from an EMBL/GenBank/DDBJ whole genome shotgun (WGS) entry which is preliminary data.</text>
</comment>
<protein>
    <submittedName>
        <fullName evidence="1">Uncharacterized protein</fullName>
    </submittedName>
</protein>
<sequence>MKHTQCIKCAATVRADLDTSTYFLDLGGLFVHFNVDALAQQSQRSRHTANTATSNNYFHDQIPWLDLFDFDVRLRDNITPKVDFLMEERLELCGAAL</sequence>
<organism evidence="1">
    <name type="scientific">bioreactor metagenome</name>
    <dbReference type="NCBI Taxonomy" id="1076179"/>
    <lineage>
        <taxon>unclassified sequences</taxon>
        <taxon>metagenomes</taxon>
        <taxon>ecological metagenomes</taxon>
    </lineage>
</organism>
<accession>A0A645G814</accession>
<dbReference type="AlphaFoldDB" id="A0A645G814"/>
<evidence type="ECO:0000313" key="1">
    <source>
        <dbReference type="EMBL" id="MPN22130.1"/>
    </source>
</evidence>
<proteinExistence type="predicted"/>